<reference evidence="3 4" key="1">
    <citation type="journal article" date="2018" name="Gigascience">
        <title>Genomes of trombidid mites reveal novel predicted allergens and laterally-transferred genes associated with secondary metabolism.</title>
        <authorList>
            <person name="Dong X."/>
            <person name="Chaisiri K."/>
            <person name="Xia D."/>
            <person name="Armstrong S.D."/>
            <person name="Fang Y."/>
            <person name="Donnelly M.J."/>
            <person name="Kadowaki T."/>
            <person name="McGarry J.W."/>
            <person name="Darby A.C."/>
            <person name="Makepeace B.L."/>
        </authorList>
    </citation>
    <scope>NUCLEOTIDE SEQUENCE [LARGE SCALE GENOMIC DNA]</scope>
    <source>
        <strain evidence="3">UoL-WK</strain>
    </source>
</reference>
<proteinExistence type="inferred from homology"/>
<dbReference type="InterPro" id="IPR005552">
    <property type="entry name" value="Scramblase"/>
</dbReference>
<dbReference type="GO" id="GO:0017128">
    <property type="term" value="F:phospholipid scramblase activity"/>
    <property type="evidence" value="ECO:0007669"/>
    <property type="project" value="InterPro"/>
</dbReference>
<evidence type="ECO:0000256" key="2">
    <source>
        <dbReference type="RuleBase" id="RU363116"/>
    </source>
</evidence>
<keyword evidence="4" id="KW-1185">Reference proteome</keyword>
<dbReference type="STRING" id="1965070.A0A443QXL5"/>
<dbReference type="AlphaFoldDB" id="A0A443QXL5"/>
<organism evidence="3 4">
    <name type="scientific">Dinothrombium tinctorium</name>
    <dbReference type="NCBI Taxonomy" id="1965070"/>
    <lineage>
        <taxon>Eukaryota</taxon>
        <taxon>Metazoa</taxon>
        <taxon>Ecdysozoa</taxon>
        <taxon>Arthropoda</taxon>
        <taxon>Chelicerata</taxon>
        <taxon>Arachnida</taxon>
        <taxon>Acari</taxon>
        <taxon>Acariformes</taxon>
        <taxon>Trombidiformes</taxon>
        <taxon>Prostigmata</taxon>
        <taxon>Anystina</taxon>
        <taxon>Parasitengona</taxon>
        <taxon>Trombidioidea</taxon>
        <taxon>Trombidiidae</taxon>
        <taxon>Dinothrombium</taxon>
    </lineage>
</organism>
<evidence type="ECO:0000313" key="4">
    <source>
        <dbReference type="Proteomes" id="UP000285301"/>
    </source>
</evidence>
<dbReference type="GO" id="GO:0005886">
    <property type="term" value="C:plasma membrane"/>
    <property type="evidence" value="ECO:0007669"/>
    <property type="project" value="TreeGrafter"/>
</dbReference>
<comment type="cofactor">
    <cofactor evidence="2">
        <name>Ca(2+)</name>
        <dbReference type="ChEBI" id="CHEBI:29108"/>
    </cofactor>
</comment>
<comment type="function">
    <text evidence="2">May mediate accelerated ATP-independent bidirectional transbilayer migration of phospholipids upon binding calcium ions that results in a loss of phospholipid asymmetry in the plasma membrane.</text>
</comment>
<comment type="caution">
    <text evidence="3">The sequence shown here is derived from an EMBL/GenBank/DDBJ whole genome shotgun (WGS) entry which is preliminary data.</text>
</comment>
<accession>A0A443QXL5</accession>
<keyword evidence="2" id="KW-0449">Lipoprotein</keyword>
<evidence type="ECO:0000313" key="3">
    <source>
        <dbReference type="EMBL" id="RWS07767.1"/>
    </source>
</evidence>
<name>A0A443QXL5_9ACAR</name>
<keyword evidence="2" id="KW-0106">Calcium</keyword>
<gene>
    <name evidence="3" type="ORF">B4U79_05981</name>
</gene>
<evidence type="ECO:0000256" key="1">
    <source>
        <dbReference type="ARBA" id="ARBA00005350"/>
    </source>
</evidence>
<sequence length="131" mass="14122">LEVFAPPGTPIGYVNQKCTVCIPNFAIKNAAKETVLIIKGPCITSRCCTAVKFSVYTKDENVVIGEISKYWGGIFKEAFSKADTFGISFPMDLDVNSKATLLGALFLIDFMFFESQPATGVDVAAGILARP</sequence>
<feature type="non-terminal residue" evidence="3">
    <location>
        <position position="1"/>
    </location>
</feature>
<dbReference type="EMBL" id="NCKU01003313">
    <property type="protein sequence ID" value="RWS07767.1"/>
    <property type="molecule type" value="Genomic_DNA"/>
</dbReference>
<dbReference type="OrthoDB" id="191150at2759"/>
<protein>
    <recommendedName>
        <fullName evidence="2">Phospholipid scramblase</fullName>
    </recommendedName>
</protein>
<keyword evidence="2" id="KW-0564">Palmitate</keyword>
<dbReference type="PANTHER" id="PTHR23248">
    <property type="entry name" value="PHOSPHOLIPID SCRAMBLASE-RELATED"/>
    <property type="match status" value="1"/>
</dbReference>
<dbReference type="Pfam" id="PF03803">
    <property type="entry name" value="Scramblase"/>
    <property type="match status" value="1"/>
</dbReference>
<comment type="similarity">
    <text evidence="1 2">Belongs to the phospholipid scramblase family.</text>
</comment>
<dbReference type="PANTHER" id="PTHR23248:SF9">
    <property type="entry name" value="PHOSPHOLIPID SCRAMBLASE"/>
    <property type="match status" value="1"/>
</dbReference>
<dbReference type="Proteomes" id="UP000285301">
    <property type="component" value="Unassembled WGS sequence"/>
</dbReference>